<accession>A0A931H482</accession>
<keyword evidence="1" id="KW-0812">Transmembrane</keyword>
<name>A0A931H482_9BURK</name>
<dbReference type="InterPro" id="IPR052189">
    <property type="entry name" value="L-asp_N-monooxygenase_NS-form"/>
</dbReference>
<evidence type="ECO:0000313" key="4">
    <source>
        <dbReference type="Proteomes" id="UP000651050"/>
    </source>
</evidence>
<dbReference type="Gene3D" id="3.50.50.60">
    <property type="entry name" value="FAD/NAD(P)-binding domain"/>
    <property type="match status" value="1"/>
</dbReference>
<dbReference type="AlphaFoldDB" id="A0A931H482"/>
<organism evidence="3 4">
    <name type="scientific">Caenimonas aquaedulcis</name>
    <dbReference type="NCBI Taxonomy" id="2793270"/>
    <lineage>
        <taxon>Bacteria</taxon>
        <taxon>Pseudomonadati</taxon>
        <taxon>Pseudomonadota</taxon>
        <taxon>Betaproteobacteria</taxon>
        <taxon>Burkholderiales</taxon>
        <taxon>Comamonadaceae</taxon>
        <taxon>Caenimonas</taxon>
    </lineage>
</organism>
<comment type="caution">
    <text evidence="3">The sequence shown here is derived from an EMBL/GenBank/DDBJ whole genome shotgun (WGS) entry which is preliminary data.</text>
</comment>
<evidence type="ECO:0000256" key="1">
    <source>
        <dbReference type="SAM" id="Phobius"/>
    </source>
</evidence>
<reference evidence="3" key="1">
    <citation type="submission" date="2020-11" db="EMBL/GenBank/DDBJ databases">
        <title>Bacterial whole genome sequence for Caenimonas sp. DR4.4.</title>
        <authorList>
            <person name="Le V."/>
            <person name="Ko S.-R."/>
            <person name="Ahn C.-Y."/>
            <person name="Oh H.-M."/>
        </authorList>
    </citation>
    <scope>NUCLEOTIDE SEQUENCE</scope>
    <source>
        <strain evidence="3">DR4.4</strain>
    </source>
</reference>
<dbReference type="PANTHER" id="PTHR40254:SF1">
    <property type="entry name" value="BLR0577 PROTEIN"/>
    <property type="match status" value="1"/>
</dbReference>
<feature type="domain" description="FAD-dependent urate hydroxylase HpyO/Asp monooxygenase CreE-like FAD/NAD(P)-binding" evidence="2">
    <location>
        <begin position="8"/>
        <end position="157"/>
    </location>
</feature>
<keyword evidence="1" id="KW-1133">Transmembrane helix</keyword>
<keyword evidence="4" id="KW-1185">Reference proteome</keyword>
<dbReference type="PANTHER" id="PTHR40254">
    <property type="entry name" value="BLR0577 PROTEIN"/>
    <property type="match status" value="1"/>
</dbReference>
<evidence type="ECO:0000313" key="3">
    <source>
        <dbReference type="EMBL" id="MBG9388193.1"/>
    </source>
</evidence>
<protein>
    <submittedName>
        <fullName evidence="3">FAD/NAD(P)-binding protein</fullName>
    </submittedName>
</protein>
<keyword evidence="1" id="KW-0472">Membrane</keyword>
<dbReference type="InterPro" id="IPR038732">
    <property type="entry name" value="HpyO/CreE_NAD-binding"/>
</dbReference>
<dbReference type="SUPFAM" id="SSF51905">
    <property type="entry name" value="FAD/NAD(P)-binding domain"/>
    <property type="match status" value="2"/>
</dbReference>
<proteinExistence type="predicted"/>
<dbReference type="Pfam" id="PF13454">
    <property type="entry name" value="NAD_binding_9"/>
    <property type="match status" value="1"/>
</dbReference>
<feature type="transmembrane region" description="Helical" evidence="1">
    <location>
        <begin position="6"/>
        <end position="24"/>
    </location>
</feature>
<evidence type="ECO:0000259" key="2">
    <source>
        <dbReference type="Pfam" id="PF13454"/>
    </source>
</evidence>
<dbReference type="Proteomes" id="UP000651050">
    <property type="component" value="Unassembled WGS sequence"/>
</dbReference>
<sequence>MKNHPTYAIVGAGFSGMAVAIQLLRKLPGPARICLINRSLSFGRGLAYGTNSPSHLLNVPAGRMSLDPDQDSGFIDFLQSRGLPYKGGDFVPRSLYGDYLERSLLKAQAGAADGVKLELVEAEVLSIDMEGAGESPTLVLNSGRRIEATEVILALGNFTPRPPATASNAHWNGGPLVNDVWSHGVLERLQPEEHVLLVGTGLTAYDAVLRLLDQGHRGPITMLSRRALLPQPHREQETAPHAGLVAPDFLTGEASVRAQLRRVRALVRDAAKEGHDWRDVIGGLRSHTPRLWQQLSLAGRRQFMRHLMPYWDTHRHRAAPAIYRRIRAAMDAGQLSVQQGRLIDASVEDGRVRVTWRPRGSDRPATATYGVVINCTGPSSDLNRVSDPLIVQLRDAGALAVDELALGLAVDDSYRIVGSAGRSLTHVRYVGPLLKAQLWEATAVPELRTHARKAVENLLSSVA</sequence>
<dbReference type="EMBL" id="JADWYS010000001">
    <property type="protein sequence ID" value="MBG9388193.1"/>
    <property type="molecule type" value="Genomic_DNA"/>
</dbReference>
<dbReference type="InterPro" id="IPR036188">
    <property type="entry name" value="FAD/NAD-bd_sf"/>
</dbReference>
<gene>
    <name evidence="3" type="ORF">I5803_09190</name>
</gene>
<dbReference type="RefSeq" id="WP_196986068.1">
    <property type="nucleotide sequence ID" value="NZ_JADWYS010000001.1"/>
</dbReference>